<dbReference type="InterPro" id="IPR055414">
    <property type="entry name" value="LRR_R13L4/SHOC2-like"/>
</dbReference>
<evidence type="ECO:0000256" key="13">
    <source>
        <dbReference type="SAM" id="Phobius"/>
    </source>
</evidence>
<evidence type="ECO:0000256" key="5">
    <source>
        <dbReference type="ARBA" id="ARBA00022614"/>
    </source>
</evidence>
<dbReference type="Gene3D" id="3.80.10.10">
    <property type="entry name" value="Ribonuclease Inhibitor"/>
    <property type="match status" value="4"/>
</dbReference>
<keyword evidence="7 14" id="KW-0732">Signal</keyword>
<evidence type="ECO:0000313" key="17">
    <source>
        <dbReference type="EMBL" id="GAU49753.1"/>
    </source>
</evidence>
<evidence type="ECO:0000259" key="16">
    <source>
        <dbReference type="Pfam" id="PF23598"/>
    </source>
</evidence>
<dbReference type="FunFam" id="3.80.10.10:FF:000213">
    <property type="entry name" value="Tyrosine-sulfated glycopeptide receptor 1"/>
    <property type="match status" value="1"/>
</dbReference>
<keyword evidence="9 13" id="KW-1133">Transmembrane helix</keyword>
<dbReference type="InterPro" id="IPR013210">
    <property type="entry name" value="LRR_N_plant-typ"/>
</dbReference>
<dbReference type="FunFam" id="3.80.10.10:FF:000275">
    <property type="entry name" value="Leucine-rich repeat receptor-like protein kinase"/>
    <property type="match status" value="1"/>
</dbReference>
<sequence>MFLALLVLFSILVFNSATENEEIKCKESEKHALLKFKQSLQDEYGMLSTWKDDSNVDCCKWKGVQCNNQTGYVQILDLRGSETRYLSGQINPSITELKHLKYLDLGSLSTSGQIPKFIGSFSNLQYLDLSYSGYDGKIPSQLGNLSQLQHLNLRANNLIGVIPFQLGNLSSLESLMLGYNSDLRIKSQSQGNVEWLTNLFSLRHLDLSCVQNLNDSSSHTLQFLVKLKSLEELYLSKCGLSDANMYPLYESNLNFSTSLTTLGLGQNQLTSLRIFHWVLNYSSNLQELQLNDNLLRGTIPDDFGNIMHSLLNLYLPYNSLEGNIPKSIGNICTLESFEANDNHLSVIRFMARYLTFQLSSLSTLDLDDNKLTGEIPTSIGSLMELEYLNLGGNSFEGIVSESHFTNLSRLVELELSHNLLTVKMSLNSLTGGIPTCVNNFTSLTEDAVNSTSSTDHWYTVNTTDVSLSLQYDFDLSLMWKGVEQRYKNADLLLKSIDLSRNHLIGEIPAEMEYLFGLISLNLSRNNLSGEIISNIGKFKSLEFLDLSRNHLSGRIPSSLAQIDRLTMLDLSYNQLYGKIPIGTQLQSFNASSFEGNSNLCGEPLDRKCPGEEPTKSQVSTTNGGDENSIFLEALYMSMGIGFFTGFVGLVGSILLLPSWRESYSRFLNTLILKVFKWWKQ</sequence>
<reference evidence="18" key="1">
    <citation type="journal article" date="2017" name="Front. Plant Sci.">
        <title>Climate Clever Clovers: New Paradigm to Reduce the Environmental Footprint of Ruminants by Breeding Low Methanogenic Forages Utilizing Haplotype Variation.</title>
        <authorList>
            <person name="Kaur P."/>
            <person name="Appels R."/>
            <person name="Bayer P.E."/>
            <person name="Keeble-Gagnere G."/>
            <person name="Wang J."/>
            <person name="Hirakawa H."/>
            <person name="Shirasawa K."/>
            <person name="Vercoe P."/>
            <person name="Stefanova K."/>
            <person name="Durmic Z."/>
            <person name="Nichols P."/>
            <person name="Revell C."/>
            <person name="Isobe S.N."/>
            <person name="Edwards D."/>
            <person name="Erskine W."/>
        </authorList>
    </citation>
    <scope>NUCLEOTIDE SEQUENCE [LARGE SCALE GENOMIC DNA]</scope>
    <source>
        <strain evidence="18">cv. Daliak</strain>
    </source>
</reference>
<evidence type="ECO:0000256" key="1">
    <source>
        <dbReference type="ARBA" id="ARBA00004236"/>
    </source>
</evidence>
<dbReference type="Gene3D" id="3.30.1490.310">
    <property type="match status" value="1"/>
</dbReference>
<dbReference type="PRINTS" id="PR00019">
    <property type="entry name" value="LEURICHRPT"/>
</dbReference>
<dbReference type="PANTHER" id="PTHR48063">
    <property type="entry name" value="LRR RECEPTOR-LIKE KINASE"/>
    <property type="match status" value="1"/>
</dbReference>
<dbReference type="Pfam" id="PF23598">
    <property type="entry name" value="LRR_14"/>
    <property type="match status" value="1"/>
</dbReference>
<evidence type="ECO:0000256" key="12">
    <source>
        <dbReference type="ARBA" id="ARBA00023180"/>
    </source>
</evidence>
<feature type="domain" description="Disease resistance R13L4/SHOC-2-like LRR" evidence="16">
    <location>
        <begin position="73"/>
        <end position="290"/>
    </location>
</feature>
<dbReference type="GO" id="GO:0005886">
    <property type="term" value="C:plasma membrane"/>
    <property type="evidence" value="ECO:0007669"/>
    <property type="project" value="UniProtKB-SubCell"/>
</dbReference>
<evidence type="ECO:0000256" key="8">
    <source>
        <dbReference type="ARBA" id="ARBA00022737"/>
    </source>
</evidence>
<protein>
    <submittedName>
        <fullName evidence="17">Uncharacterized protein</fullName>
    </submittedName>
</protein>
<proteinExistence type="inferred from homology"/>
<evidence type="ECO:0000256" key="2">
    <source>
        <dbReference type="ARBA" id="ARBA00004479"/>
    </source>
</evidence>
<dbReference type="PANTHER" id="PTHR48063:SF98">
    <property type="entry name" value="LRR RECEPTOR-LIKE SERINE_THREONINE-PROTEIN KINASE FLS2"/>
    <property type="match status" value="1"/>
</dbReference>
<evidence type="ECO:0000256" key="3">
    <source>
        <dbReference type="ARBA" id="ARBA00009592"/>
    </source>
</evidence>
<evidence type="ECO:0000256" key="14">
    <source>
        <dbReference type="SAM" id="SignalP"/>
    </source>
</evidence>
<dbReference type="InterPro" id="IPR001611">
    <property type="entry name" value="Leu-rich_rpt"/>
</dbReference>
<organism evidence="17 18">
    <name type="scientific">Trifolium subterraneum</name>
    <name type="common">Subterranean clover</name>
    <dbReference type="NCBI Taxonomy" id="3900"/>
    <lineage>
        <taxon>Eukaryota</taxon>
        <taxon>Viridiplantae</taxon>
        <taxon>Streptophyta</taxon>
        <taxon>Embryophyta</taxon>
        <taxon>Tracheophyta</taxon>
        <taxon>Spermatophyta</taxon>
        <taxon>Magnoliopsida</taxon>
        <taxon>eudicotyledons</taxon>
        <taxon>Gunneridae</taxon>
        <taxon>Pentapetalae</taxon>
        <taxon>rosids</taxon>
        <taxon>fabids</taxon>
        <taxon>Fabales</taxon>
        <taxon>Fabaceae</taxon>
        <taxon>Papilionoideae</taxon>
        <taxon>50 kb inversion clade</taxon>
        <taxon>NPAAA clade</taxon>
        <taxon>Hologalegina</taxon>
        <taxon>IRL clade</taxon>
        <taxon>Trifolieae</taxon>
        <taxon>Trifolium</taxon>
    </lineage>
</organism>
<keyword evidence="8" id="KW-0677">Repeat</keyword>
<keyword evidence="5" id="KW-0433">Leucine-rich repeat</keyword>
<evidence type="ECO:0000313" key="18">
    <source>
        <dbReference type="Proteomes" id="UP000242715"/>
    </source>
</evidence>
<evidence type="ECO:0000256" key="6">
    <source>
        <dbReference type="ARBA" id="ARBA00022692"/>
    </source>
</evidence>
<keyword evidence="4" id="KW-1003">Cell membrane</keyword>
<feature type="signal peptide" evidence="14">
    <location>
        <begin position="1"/>
        <end position="17"/>
    </location>
</feature>
<evidence type="ECO:0000256" key="9">
    <source>
        <dbReference type="ARBA" id="ARBA00022989"/>
    </source>
</evidence>
<feature type="chain" id="PRO_5016291814" evidence="14">
    <location>
        <begin position="18"/>
        <end position="680"/>
    </location>
</feature>
<dbReference type="Proteomes" id="UP000242715">
    <property type="component" value="Unassembled WGS sequence"/>
</dbReference>
<evidence type="ECO:0000259" key="15">
    <source>
        <dbReference type="Pfam" id="PF08263"/>
    </source>
</evidence>
<feature type="domain" description="Leucine-rich repeat-containing N-terminal plant-type" evidence="15">
    <location>
        <begin position="28"/>
        <end position="67"/>
    </location>
</feature>
<evidence type="ECO:0000256" key="11">
    <source>
        <dbReference type="ARBA" id="ARBA00023170"/>
    </source>
</evidence>
<dbReference type="AlphaFoldDB" id="A0A2Z6P596"/>
<dbReference type="OrthoDB" id="1706571at2759"/>
<keyword evidence="6 13" id="KW-0812">Transmembrane</keyword>
<feature type="transmembrane region" description="Helical" evidence="13">
    <location>
        <begin position="634"/>
        <end position="656"/>
    </location>
</feature>
<comment type="subcellular location">
    <subcellularLocation>
        <location evidence="1">Cell membrane</location>
    </subcellularLocation>
    <subcellularLocation>
        <location evidence="2">Membrane</location>
        <topology evidence="2">Single-pass type I membrane protein</topology>
    </subcellularLocation>
</comment>
<evidence type="ECO:0000256" key="7">
    <source>
        <dbReference type="ARBA" id="ARBA00022729"/>
    </source>
</evidence>
<dbReference type="InterPro" id="IPR046956">
    <property type="entry name" value="RLP23-like"/>
</dbReference>
<keyword evidence="11" id="KW-0675">Receptor</keyword>
<keyword evidence="12" id="KW-0325">Glycoprotein</keyword>
<gene>
    <name evidence="17" type="ORF">TSUD_43400</name>
</gene>
<dbReference type="InterPro" id="IPR032675">
    <property type="entry name" value="LRR_dom_sf"/>
</dbReference>
<keyword evidence="18" id="KW-1185">Reference proteome</keyword>
<dbReference type="Pfam" id="PF00560">
    <property type="entry name" value="LRR_1"/>
    <property type="match status" value="4"/>
</dbReference>
<name>A0A2Z6P596_TRISU</name>
<evidence type="ECO:0000256" key="10">
    <source>
        <dbReference type="ARBA" id="ARBA00023136"/>
    </source>
</evidence>
<dbReference type="SUPFAM" id="SSF52058">
    <property type="entry name" value="L domain-like"/>
    <property type="match status" value="2"/>
</dbReference>
<comment type="similarity">
    <text evidence="3">Belongs to the RLP family.</text>
</comment>
<evidence type="ECO:0000256" key="4">
    <source>
        <dbReference type="ARBA" id="ARBA00022475"/>
    </source>
</evidence>
<dbReference type="EMBL" id="DF974620">
    <property type="protein sequence ID" value="GAU49753.1"/>
    <property type="molecule type" value="Genomic_DNA"/>
</dbReference>
<accession>A0A2Z6P596</accession>
<keyword evidence="10 13" id="KW-0472">Membrane</keyword>
<dbReference type="Pfam" id="PF08263">
    <property type="entry name" value="LRRNT_2"/>
    <property type="match status" value="1"/>
</dbReference>